<keyword evidence="4" id="KW-1185">Reference proteome</keyword>
<proteinExistence type="predicted"/>
<dbReference type="InterPro" id="IPR013103">
    <property type="entry name" value="RVT_2"/>
</dbReference>
<reference evidence="3" key="2">
    <citation type="submission" date="2021-08" db="EMBL/GenBank/DDBJ databases">
        <authorList>
            <person name="Eriksson T."/>
        </authorList>
    </citation>
    <scope>NUCLEOTIDE SEQUENCE</scope>
    <source>
        <strain evidence="3">Stoneville</strain>
        <tissue evidence="3">Whole head</tissue>
    </source>
</reference>
<dbReference type="GO" id="GO:0071897">
    <property type="term" value="P:DNA biosynthetic process"/>
    <property type="evidence" value="ECO:0007669"/>
    <property type="project" value="UniProtKB-ARBA"/>
</dbReference>
<accession>A0A8J6H9T5</accession>
<dbReference type="EMBL" id="JABDTM020023974">
    <property type="protein sequence ID" value="KAH0814750.1"/>
    <property type="molecule type" value="Genomic_DNA"/>
</dbReference>
<sequence>MKTADSFQQRLSECYLKVNEKTMLCSSRVKGGTLYKAAIEPVIPGKEERKLRKALRGDEENETRSELEDIDEEEEEFSRKILRDRSILKKPKHLEDFSIEEFVNQVTEDAATFQNALRSENSVEWEKAVDRKKNLDFDRSSTSQRHRIDYSETFSPLAKMSTIRSILRIAASEKMHLIQFDVLSAFLYGELKETVFMRQPQEYEDGTSKVCKPKRSLYGLKQAPRCWNKRFGDFLQRHGFKASGIDPCLNIRERGGQKLILVIYVDDGLLAATDQREMKIFIEKLKSEFKIVSKKADYFLGLEIVHEEKFIKIHQKTYAKKILERFNFSECKPVSTLILKGTEISTSKKAQKFLYRQAVGALMYLMLRTRPDLAYSVGFTTRKLENPTRVDVISVKRVFSYIAKILDLRIILEDAHQLVAQPLESLDRYAGGAISWMSQRQPVVATSTTEAESIAANQGAKDAIWLSRVFREIIQLRDVLIIQVDNSAASATDAGEPVEEDRIGWETVLEEFQPNVAADKGFLHEGHRPYASADYFHHPVGSASSPRIPPENRTSHRTVPGRGTRVQEQLVSGKIYVIRPEVTSPETTHSLALGRSRGGRTPRTFRGYGRRDRPAAEEGLGGPSSSLLFQGLFLDSKPQARSDLAGVEGPWVPLMLGDEPSLLEHLESNLKSNEFSKLSVTVRPRVIACYRDRFVCVFFLPDPSSSRSLVVVVNPFYLAFSFGFPCRFFFVFFSLAPAEEAAGIVPLSSQFQRDGSYIPSGLSGREPWPYATKISLFPLFFFLHDLEFIGVERSRSTVLIDDRRRRPFGPLILIFLTYLGLAVARQKFEHARTCRFSMFLLSTTVKAISSRFDATLPLSQKYRDRVNFVSAFFLRIAPIFGIFTKSPVPVRRVAWFSVLCWIAYLLEPQLYRNFRILGVTDFFWLFVAPKKDLAPTEGYNLIKFVNWDTCVSFRVLAPEYRRIRILPKHQCRRILAPLLSCLSGLADSFAYPAQD</sequence>
<gene>
    <name evidence="3" type="ORF">GEV33_008042</name>
</gene>
<dbReference type="Proteomes" id="UP000719412">
    <property type="component" value="Unassembled WGS sequence"/>
</dbReference>
<dbReference type="SUPFAM" id="SSF56672">
    <property type="entry name" value="DNA/RNA polymerases"/>
    <property type="match status" value="1"/>
</dbReference>
<evidence type="ECO:0000313" key="4">
    <source>
        <dbReference type="Proteomes" id="UP000719412"/>
    </source>
</evidence>
<evidence type="ECO:0000313" key="3">
    <source>
        <dbReference type="EMBL" id="KAH0814750.1"/>
    </source>
</evidence>
<dbReference type="CDD" id="cd09272">
    <property type="entry name" value="RNase_HI_RT_Ty1"/>
    <property type="match status" value="1"/>
</dbReference>
<protein>
    <recommendedName>
        <fullName evidence="2">Reverse transcriptase Ty1/copia-type domain-containing protein</fullName>
    </recommendedName>
</protein>
<feature type="region of interest" description="Disordered" evidence="1">
    <location>
        <begin position="586"/>
        <end position="622"/>
    </location>
</feature>
<feature type="region of interest" description="Disordered" evidence="1">
    <location>
        <begin position="539"/>
        <end position="565"/>
    </location>
</feature>
<organism evidence="3 4">
    <name type="scientific">Tenebrio molitor</name>
    <name type="common">Yellow mealworm beetle</name>
    <dbReference type="NCBI Taxonomy" id="7067"/>
    <lineage>
        <taxon>Eukaryota</taxon>
        <taxon>Metazoa</taxon>
        <taxon>Ecdysozoa</taxon>
        <taxon>Arthropoda</taxon>
        <taxon>Hexapoda</taxon>
        <taxon>Insecta</taxon>
        <taxon>Pterygota</taxon>
        <taxon>Neoptera</taxon>
        <taxon>Endopterygota</taxon>
        <taxon>Coleoptera</taxon>
        <taxon>Polyphaga</taxon>
        <taxon>Cucujiformia</taxon>
        <taxon>Tenebrionidae</taxon>
        <taxon>Tenebrio</taxon>
    </lineage>
</organism>
<dbReference type="PANTHER" id="PTHR11439">
    <property type="entry name" value="GAG-POL-RELATED RETROTRANSPOSON"/>
    <property type="match status" value="1"/>
</dbReference>
<reference evidence="3" key="1">
    <citation type="journal article" date="2020" name="J Insects Food Feed">
        <title>The yellow mealworm (Tenebrio molitor) genome: a resource for the emerging insects as food and feed industry.</title>
        <authorList>
            <person name="Eriksson T."/>
            <person name="Andere A."/>
            <person name="Kelstrup H."/>
            <person name="Emery V."/>
            <person name="Picard C."/>
        </authorList>
    </citation>
    <scope>NUCLEOTIDE SEQUENCE</scope>
    <source>
        <strain evidence="3">Stoneville</strain>
        <tissue evidence="3">Whole head</tissue>
    </source>
</reference>
<feature type="domain" description="Reverse transcriptase Ty1/copia-type" evidence="2">
    <location>
        <begin position="143"/>
        <end position="339"/>
    </location>
</feature>
<evidence type="ECO:0000256" key="1">
    <source>
        <dbReference type="SAM" id="MobiDB-lite"/>
    </source>
</evidence>
<name>A0A8J6H9T5_TENMO</name>
<dbReference type="AlphaFoldDB" id="A0A8J6H9T5"/>
<dbReference type="Pfam" id="PF07727">
    <property type="entry name" value="RVT_2"/>
    <property type="match status" value="1"/>
</dbReference>
<comment type="caution">
    <text evidence="3">The sequence shown here is derived from an EMBL/GenBank/DDBJ whole genome shotgun (WGS) entry which is preliminary data.</text>
</comment>
<dbReference type="InterPro" id="IPR043502">
    <property type="entry name" value="DNA/RNA_pol_sf"/>
</dbReference>
<evidence type="ECO:0000259" key="2">
    <source>
        <dbReference type="Pfam" id="PF07727"/>
    </source>
</evidence>